<dbReference type="Proteomes" id="UP000295506">
    <property type="component" value="Unassembled WGS sequence"/>
</dbReference>
<dbReference type="KEGG" id="dej:AWY79_17735"/>
<proteinExistence type="predicted"/>
<feature type="signal peptide" evidence="1">
    <location>
        <begin position="1"/>
        <end position="18"/>
    </location>
</feature>
<keyword evidence="1" id="KW-0732">Signal</keyword>
<reference evidence="3 5" key="2">
    <citation type="submission" date="2019-03" db="EMBL/GenBank/DDBJ databases">
        <title>Genomic Encyclopedia of Type Strains, Phase IV (KMG-IV): sequencing the most valuable type-strain genomes for metagenomic binning, comparative biology and taxonomic classification.</title>
        <authorList>
            <person name="Goeker M."/>
        </authorList>
    </citation>
    <scope>NUCLEOTIDE SEQUENCE [LARGE SCALE GENOMIC DNA]</scope>
    <source>
        <strain evidence="3 5">DSM 101483</strain>
    </source>
</reference>
<reference evidence="2 4" key="1">
    <citation type="journal article" date="2016" name="Front. Microbiol.">
        <title>Genome Sequence of the Piezophilic, Mesophilic Sulfate-Reducing Bacterium Desulfovibrio indicus J2T.</title>
        <authorList>
            <person name="Cao J."/>
            <person name="Maignien L."/>
            <person name="Shao Z."/>
            <person name="Alain K."/>
            <person name="Jebbar M."/>
        </authorList>
    </citation>
    <scope>NUCLEOTIDE SEQUENCE [LARGE SCALE GENOMIC DNA]</scope>
    <source>
        <strain evidence="2 4">J2</strain>
    </source>
</reference>
<accession>A0A126QSF5</accession>
<sequence>MKRLVLLTLIFVAVAALAGCAAHGPLTETRDGNVLTFTRADTARSVTVTLAEDLKYDKRVHRDFMGAKIEGDLYRSPDNTSVLVSSLKRTVFQDLIGRELDGPASGVRIYPPQTSWLPRLCQLVRAYVVALDSDVVAVVKFGNYRGENGECAGDVTQEGFMAARFDEVAAFDKAADESIRITR</sequence>
<dbReference type="PROSITE" id="PS51257">
    <property type="entry name" value="PROKAR_LIPOPROTEIN"/>
    <property type="match status" value="1"/>
</dbReference>
<dbReference type="RefSeq" id="WP_066806770.1">
    <property type="nucleotide sequence ID" value="NZ_CP014206.1"/>
</dbReference>
<dbReference type="EMBL" id="SOBK01000011">
    <property type="protein sequence ID" value="TDT86695.1"/>
    <property type="molecule type" value="Genomic_DNA"/>
</dbReference>
<dbReference type="Proteomes" id="UP000055611">
    <property type="component" value="Chromosome"/>
</dbReference>
<evidence type="ECO:0008006" key="6">
    <source>
        <dbReference type="Google" id="ProtNLM"/>
    </source>
</evidence>
<evidence type="ECO:0000256" key="1">
    <source>
        <dbReference type="SAM" id="SignalP"/>
    </source>
</evidence>
<dbReference type="AlphaFoldDB" id="A0A126QSF5"/>
<evidence type="ECO:0000313" key="5">
    <source>
        <dbReference type="Proteomes" id="UP000295506"/>
    </source>
</evidence>
<dbReference type="OrthoDB" id="5465018at2"/>
<protein>
    <recommendedName>
        <fullName evidence="6">Lipoprotein</fullName>
    </recommendedName>
</protein>
<organism evidence="3 5">
    <name type="scientific">Pseudodesulfovibrio indicus</name>
    <dbReference type="NCBI Taxonomy" id="1716143"/>
    <lineage>
        <taxon>Bacteria</taxon>
        <taxon>Pseudomonadati</taxon>
        <taxon>Thermodesulfobacteriota</taxon>
        <taxon>Desulfovibrionia</taxon>
        <taxon>Desulfovibrionales</taxon>
        <taxon>Desulfovibrionaceae</taxon>
    </lineage>
</organism>
<gene>
    <name evidence="2" type="ORF">AWY79_17735</name>
    <name evidence="3" type="ORF">EDC59_11111</name>
</gene>
<evidence type="ECO:0000313" key="3">
    <source>
        <dbReference type="EMBL" id="TDT86695.1"/>
    </source>
</evidence>
<keyword evidence="4" id="KW-1185">Reference proteome</keyword>
<evidence type="ECO:0000313" key="4">
    <source>
        <dbReference type="Proteomes" id="UP000055611"/>
    </source>
</evidence>
<name>A0A126QSF5_9BACT</name>
<evidence type="ECO:0000313" key="2">
    <source>
        <dbReference type="EMBL" id="AMK12812.1"/>
    </source>
</evidence>
<dbReference type="EMBL" id="CP014206">
    <property type="protein sequence ID" value="AMK12812.1"/>
    <property type="molecule type" value="Genomic_DNA"/>
</dbReference>
<feature type="chain" id="PRO_5044548274" description="Lipoprotein" evidence="1">
    <location>
        <begin position="19"/>
        <end position="183"/>
    </location>
</feature>